<feature type="domain" description="Protein kinase" evidence="4">
    <location>
        <begin position="17"/>
        <end position="267"/>
    </location>
</feature>
<evidence type="ECO:0000256" key="2">
    <source>
        <dbReference type="ARBA" id="ARBA00022840"/>
    </source>
</evidence>
<feature type="region of interest" description="Disordered" evidence="3">
    <location>
        <begin position="349"/>
        <end position="428"/>
    </location>
</feature>
<dbReference type="Pfam" id="PF00069">
    <property type="entry name" value="Pkinase"/>
    <property type="match status" value="1"/>
</dbReference>
<keyword evidence="1" id="KW-0547">Nucleotide-binding</keyword>
<reference evidence="5 6" key="1">
    <citation type="submission" date="2024-04" db="EMBL/GenBank/DDBJ databases">
        <title>Tritrichomonas musculus Genome.</title>
        <authorList>
            <person name="Alves-Ferreira E."/>
            <person name="Grigg M."/>
            <person name="Lorenzi H."/>
            <person name="Galac M."/>
        </authorList>
    </citation>
    <scope>NUCLEOTIDE SEQUENCE [LARGE SCALE GENOMIC DNA]</scope>
    <source>
        <strain evidence="5 6">EAF2021</strain>
    </source>
</reference>
<comment type="caution">
    <text evidence="5">The sequence shown here is derived from an EMBL/GenBank/DDBJ whole genome shotgun (WGS) entry which is preliminary data.</text>
</comment>
<dbReference type="Gene3D" id="1.10.510.10">
    <property type="entry name" value="Transferase(Phosphotransferase) domain 1"/>
    <property type="match status" value="1"/>
</dbReference>
<dbReference type="SMART" id="SM00220">
    <property type="entry name" value="S_TKc"/>
    <property type="match status" value="1"/>
</dbReference>
<evidence type="ECO:0000256" key="3">
    <source>
        <dbReference type="SAM" id="MobiDB-lite"/>
    </source>
</evidence>
<feature type="compositionally biased region" description="Polar residues" evidence="3">
    <location>
        <begin position="364"/>
        <end position="383"/>
    </location>
</feature>
<dbReference type="Proteomes" id="UP001470230">
    <property type="component" value="Unassembled WGS sequence"/>
</dbReference>
<evidence type="ECO:0000313" key="6">
    <source>
        <dbReference type="Proteomes" id="UP001470230"/>
    </source>
</evidence>
<name>A0ABR2JK38_9EUKA</name>
<protein>
    <recommendedName>
        <fullName evidence="4">Protein kinase domain-containing protein</fullName>
    </recommendedName>
</protein>
<accession>A0ABR2JK38</accession>
<dbReference type="InterPro" id="IPR011009">
    <property type="entry name" value="Kinase-like_dom_sf"/>
</dbReference>
<keyword evidence="2" id="KW-0067">ATP-binding</keyword>
<dbReference type="EMBL" id="JAPFFF010000011">
    <property type="protein sequence ID" value="KAK8878262.1"/>
    <property type="molecule type" value="Genomic_DNA"/>
</dbReference>
<dbReference type="PANTHER" id="PTHR24346:SF30">
    <property type="entry name" value="MATERNAL EMBRYONIC LEUCINE ZIPPER KINASE"/>
    <property type="match status" value="1"/>
</dbReference>
<feature type="compositionally biased region" description="Pro residues" evidence="3">
    <location>
        <begin position="352"/>
        <end position="361"/>
    </location>
</feature>
<dbReference type="PROSITE" id="PS50011">
    <property type="entry name" value="PROTEIN_KINASE_DOM"/>
    <property type="match status" value="1"/>
</dbReference>
<evidence type="ECO:0000256" key="1">
    <source>
        <dbReference type="ARBA" id="ARBA00022741"/>
    </source>
</evidence>
<feature type="compositionally biased region" description="Polar residues" evidence="3">
    <location>
        <begin position="390"/>
        <end position="404"/>
    </location>
</feature>
<organism evidence="5 6">
    <name type="scientific">Tritrichomonas musculus</name>
    <dbReference type="NCBI Taxonomy" id="1915356"/>
    <lineage>
        <taxon>Eukaryota</taxon>
        <taxon>Metamonada</taxon>
        <taxon>Parabasalia</taxon>
        <taxon>Tritrichomonadida</taxon>
        <taxon>Tritrichomonadidae</taxon>
        <taxon>Tritrichomonas</taxon>
    </lineage>
</organism>
<sequence>MDESLLSNIQGQVIDDFEILEKFSHGGFSQVHFARHVPTNTFCACKIINLDAQTKSSFNGIMREISVFMQVEHPNVSTFYRFSFRQPLLFFFMEYSPNGTLLNYVSKSKCLPELETRRLFLQLYSVLRHLHATHFLVHRDLKLENVLMDKNNGIKLIDFGLASTFYNNIMRTIVGSPGYQPPEIIGGHEYNEKCDVWSLGVCLYAMLTSRLPFTIRVNDMKSLIQEAESFQPPPGISGACADIMRKMLTPSPEKRPTLLQLQSHPWLRGIPPISVRMTPMPILFYNIRNYADILKFKRRPLTQPDQSLIDRCQNEFHVDPESLKSQLANGEITQATTVYWVLTNPLTEKPSIQPPKEPAALPPLQTSKSQKRTPNIKQFTSCLNHRPKKSTSSLLPKPHSNVTPSRPPHLTRKSLGPKNPLAKNLRVI</sequence>
<dbReference type="PANTHER" id="PTHR24346">
    <property type="entry name" value="MAP/MICROTUBULE AFFINITY-REGULATING KINASE"/>
    <property type="match status" value="1"/>
</dbReference>
<dbReference type="InterPro" id="IPR008271">
    <property type="entry name" value="Ser/Thr_kinase_AS"/>
</dbReference>
<dbReference type="PROSITE" id="PS00108">
    <property type="entry name" value="PROTEIN_KINASE_ST"/>
    <property type="match status" value="1"/>
</dbReference>
<keyword evidence="6" id="KW-1185">Reference proteome</keyword>
<proteinExistence type="predicted"/>
<gene>
    <name evidence="5" type="ORF">M9Y10_005027</name>
</gene>
<evidence type="ECO:0000313" key="5">
    <source>
        <dbReference type="EMBL" id="KAK8878262.1"/>
    </source>
</evidence>
<dbReference type="SUPFAM" id="SSF56112">
    <property type="entry name" value="Protein kinase-like (PK-like)"/>
    <property type="match status" value="1"/>
</dbReference>
<evidence type="ECO:0000259" key="4">
    <source>
        <dbReference type="PROSITE" id="PS50011"/>
    </source>
</evidence>
<dbReference type="InterPro" id="IPR000719">
    <property type="entry name" value="Prot_kinase_dom"/>
</dbReference>